<gene>
    <name evidence="2" type="ORF">GQF63_16410</name>
</gene>
<feature type="chain" id="PRO_5026952107" evidence="1">
    <location>
        <begin position="23"/>
        <end position="364"/>
    </location>
</feature>
<sequence length="364" mass="41975">MFKKVRVLLALGLIFPLSGLMAQSDGELLDPAGYVTKYNPSFKGIGPKVYVLPAPRTKEEVLVDSYQEKKGFYDSIARKLDYQNLIEEYKQTSNAAYLQQHFTPFPETPEQWNKLIQTLHRNNNIQLATGLTNEYAWQALKGKNISQTIGLLIGALNSIQKTEFNRDMAIIQFNLANAYLYNGNYKDADALQEQYLQKAVDSKSLTEQADALVKIALIRAYEKEYRAAESSIIRRAIPIYNKTKDYNGKIKAWIQLAKIYQIQNKHTEAQWFLIQARDLAAAKNMKLDLPEIEYMLAYSKYAQQNYKVAKREFEKAIELAGQEDNKVLQLAIYDKLGEINMIMGDYEVAEQQLSQYWQLRKELF</sequence>
<name>A0A6N8L7B1_9SPHI</name>
<organism evidence="2 3">
    <name type="scientific">Sphingobacterium humi</name>
    <dbReference type="NCBI Taxonomy" id="1796905"/>
    <lineage>
        <taxon>Bacteria</taxon>
        <taxon>Pseudomonadati</taxon>
        <taxon>Bacteroidota</taxon>
        <taxon>Sphingobacteriia</taxon>
        <taxon>Sphingobacteriales</taxon>
        <taxon>Sphingobacteriaceae</taxon>
        <taxon>Sphingobacterium</taxon>
    </lineage>
</organism>
<protein>
    <submittedName>
        <fullName evidence="2">Tetratricopeptide repeat protein</fullName>
    </submittedName>
</protein>
<reference evidence="2 3" key="1">
    <citation type="submission" date="2019-12" db="EMBL/GenBank/DDBJ databases">
        <authorList>
            <person name="Dong K."/>
        </authorList>
    </citation>
    <scope>NUCLEOTIDE SEQUENCE [LARGE SCALE GENOMIC DNA]</scope>
    <source>
        <strain evidence="2 3">JCM 31225</strain>
    </source>
</reference>
<evidence type="ECO:0000313" key="3">
    <source>
        <dbReference type="Proteomes" id="UP000435036"/>
    </source>
</evidence>
<keyword evidence="1" id="KW-0732">Signal</keyword>
<dbReference type="InterPro" id="IPR011990">
    <property type="entry name" value="TPR-like_helical_dom_sf"/>
</dbReference>
<dbReference type="SUPFAM" id="SSF48452">
    <property type="entry name" value="TPR-like"/>
    <property type="match status" value="2"/>
</dbReference>
<proteinExistence type="predicted"/>
<dbReference type="EMBL" id="WSQA01000014">
    <property type="protein sequence ID" value="MVZ63612.1"/>
    <property type="molecule type" value="Genomic_DNA"/>
</dbReference>
<feature type="signal peptide" evidence="1">
    <location>
        <begin position="1"/>
        <end position="22"/>
    </location>
</feature>
<dbReference type="Gene3D" id="1.25.40.10">
    <property type="entry name" value="Tetratricopeptide repeat domain"/>
    <property type="match status" value="2"/>
</dbReference>
<accession>A0A6N8L7B1</accession>
<evidence type="ECO:0000256" key="1">
    <source>
        <dbReference type="SAM" id="SignalP"/>
    </source>
</evidence>
<dbReference type="Proteomes" id="UP000435036">
    <property type="component" value="Unassembled WGS sequence"/>
</dbReference>
<dbReference type="OrthoDB" id="789253at2"/>
<comment type="caution">
    <text evidence="2">The sequence shown here is derived from an EMBL/GenBank/DDBJ whole genome shotgun (WGS) entry which is preliminary data.</text>
</comment>
<dbReference type="AlphaFoldDB" id="A0A6N8L7B1"/>
<evidence type="ECO:0000313" key="2">
    <source>
        <dbReference type="EMBL" id="MVZ63612.1"/>
    </source>
</evidence>
<keyword evidence="3" id="KW-1185">Reference proteome</keyword>
<dbReference type="RefSeq" id="WP_160370329.1">
    <property type="nucleotide sequence ID" value="NZ_WSQA01000014.1"/>
</dbReference>